<evidence type="ECO:0000256" key="1">
    <source>
        <dbReference type="SAM" id="Phobius"/>
    </source>
</evidence>
<dbReference type="VEuPathDB" id="VectorBase:GPAI033745"/>
<sequence length="106" mass="11865">MRRDQDEVTIIAKIKEHNLNSFANGTLLWQIDFCFIPTKNTGDNANCSSLLSFILLAEVALLRVALSIVALAISSMLLMLSTVCIEDELVCEEISSWLWPTFSFLP</sequence>
<feature type="transmembrane region" description="Helical" evidence="1">
    <location>
        <begin position="50"/>
        <end position="73"/>
    </location>
</feature>
<keyword evidence="3" id="KW-1185">Reference proteome</keyword>
<reference evidence="2" key="2">
    <citation type="submission" date="2020-05" db="UniProtKB">
        <authorList>
            <consortium name="EnsemblMetazoa"/>
        </authorList>
    </citation>
    <scope>IDENTIFICATION</scope>
    <source>
        <strain evidence="2">IAEA</strain>
    </source>
</reference>
<proteinExistence type="predicted"/>
<organism evidence="2 3">
    <name type="scientific">Glossina pallidipes</name>
    <name type="common">Tsetse fly</name>
    <dbReference type="NCBI Taxonomy" id="7398"/>
    <lineage>
        <taxon>Eukaryota</taxon>
        <taxon>Metazoa</taxon>
        <taxon>Ecdysozoa</taxon>
        <taxon>Arthropoda</taxon>
        <taxon>Hexapoda</taxon>
        <taxon>Insecta</taxon>
        <taxon>Pterygota</taxon>
        <taxon>Neoptera</taxon>
        <taxon>Endopterygota</taxon>
        <taxon>Diptera</taxon>
        <taxon>Brachycera</taxon>
        <taxon>Muscomorpha</taxon>
        <taxon>Hippoboscoidea</taxon>
        <taxon>Glossinidae</taxon>
        <taxon>Glossina</taxon>
    </lineage>
</organism>
<name>A0A1B0A3Z5_GLOPL</name>
<evidence type="ECO:0000313" key="2">
    <source>
        <dbReference type="EnsemblMetazoa" id="GPAI033745-PA"/>
    </source>
</evidence>
<keyword evidence="1" id="KW-1133">Transmembrane helix</keyword>
<dbReference type="EnsemblMetazoa" id="GPAI033745-RA">
    <property type="protein sequence ID" value="GPAI033745-PA"/>
    <property type="gene ID" value="GPAI033745"/>
</dbReference>
<dbReference type="AlphaFoldDB" id="A0A1B0A3Z5"/>
<keyword evidence="1" id="KW-0472">Membrane</keyword>
<dbReference type="Proteomes" id="UP000092445">
    <property type="component" value="Unassembled WGS sequence"/>
</dbReference>
<keyword evidence="1" id="KW-0812">Transmembrane</keyword>
<accession>A0A1B0A3Z5</accession>
<evidence type="ECO:0000313" key="3">
    <source>
        <dbReference type="Proteomes" id="UP000092445"/>
    </source>
</evidence>
<protein>
    <submittedName>
        <fullName evidence="2">Uncharacterized protein</fullName>
    </submittedName>
</protein>
<reference evidence="3" key="1">
    <citation type="submission" date="2014-03" db="EMBL/GenBank/DDBJ databases">
        <authorList>
            <person name="Aksoy S."/>
            <person name="Warren W."/>
            <person name="Wilson R.K."/>
        </authorList>
    </citation>
    <scope>NUCLEOTIDE SEQUENCE [LARGE SCALE GENOMIC DNA]</scope>
    <source>
        <strain evidence="3">IAEA</strain>
    </source>
</reference>